<dbReference type="HOGENOM" id="CLU_1122861_0_0_6"/>
<proteinExistence type="predicted"/>
<name>Q1MZ98_9GAMM</name>
<comment type="caution">
    <text evidence="2">The sequence shown here is derived from an EMBL/GenBank/DDBJ whole genome shotgun (WGS) entry which is preliminary data.</text>
</comment>
<evidence type="ECO:0000313" key="2">
    <source>
        <dbReference type="EMBL" id="EAT11368.1"/>
    </source>
</evidence>
<sequence>MNISGLPISSTVLGTAKSLVDPKITPASKPPENIEPESTKPKMEATTVTLTSIKAMNREPKINFDNWQQNNNAPLFNKDGFNDVGAGAKAISGFSQAWVDYKDNPKIQGAIEKYDLKFKDWDFTIDKNGGIKVLEGKDKLSSQALKDLENALNSSEFDYHFKDMAMGLIGKSQLSVNSYNNSNSMTKYDINTDNISGILRGRELMEQRRADWSDLEGTFSKQVDHAAEKLGLEEKVDLTYRRIQIEV</sequence>
<dbReference type="RefSeq" id="WP_007018625.1">
    <property type="nucleotide sequence ID" value="NZ_CH724117.1"/>
</dbReference>
<evidence type="ECO:0000256" key="1">
    <source>
        <dbReference type="SAM" id="MobiDB-lite"/>
    </source>
</evidence>
<gene>
    <name evidence="2" type="ORF">RED65_13112</name>
</gene>
<feature type="region of interest" description="Disordered" evidence="1">
    <location>
        <begin position="21"/>
        <end position="44"/>
    </location>
</feature>
<dbReference type="EMBL" id="AAQH01000019">
    <property type="protein sequence ID" value="EAT11368.1"/>
    <property type="molecule type" value="Genomic_DNA"/>
</dbReference>
<evidence type="ECO:0000313" key="3">
    <source>
        <dbReference type="Proteomes" id="UP000004263"/>
    </source>
</evidence>
<keyword evidence="3" id="KW-1185">Reference proteome</keyword>
<dbReference type="Proteomes" id="UP000004263">
    <property type="component" value="Unassembled WGS sequence"/>
</dbReference>
<dbReference type="OrthoDB" id="6310938at2"/>
<dbReference type="AlphaFoldDB" id="Q1MZ98"/>
<protein>
    <submittedName>
        <fullName evidence="2">Uncharacterized protein</fullName>
    </submittedName>
</protein>
<organism evidence="2 3">
    <name type="scientific">Bermanella marisrubri</name>
    <dbReference type="NCBI Taxonomy" id="207949"/>
    <lineage>
        <taxon>Bacteria</taxon>
        <taxon>Pseudomonadati</taxon>
        <taxon>Pseudomonadota</taxon>
        <taxon>Gammaproteobacteria</taxon>
        <taxon>Oceanospirillales</taxon>
        <taxon>Oceanospirillaceae</taxon>
        <taxon>Bermanella</taxon>
    </lineage>
</organism>
<accession>Q1MZ98</accession>
<reference evidence="2 3" key="1">
    <citation type="submission" date="2006-03" db="EMBL/GenBank/DDBJ databases">
        <authorList>
            <person name="Pinhassi J."/>
            <person name="Pedros-Alio C."/>
            <person name="Ferriera S."/>
            <person name="Johnson J."/>
            <person name="Kravitz S."/>
            <person name="Halpern A."/>
            <person name="Remington K."/>
            <person name="Beeson K."/>
            <person name="Tran B."/>
            <person name="Rogers Y.-H."/>
            <person name="Friedman R."/>
            <person name="Venter J.C."/>
        </authorList>
    </citation>
    <scope>NUCLEOTIDE SEQUENCE [LARGE SCALE GENOMIC DNA]</scope>
    <source>
        <strain evidence="2 3">RED65</strain>
    </source>
</reference>